<dbReference type="InterPro" id="IPR011006">
    <property type="entry name" value="CheY-like_superfamily"/>
</dbReference>
<dbReference type="Gene3D" id="3.40.50.2300">
    <property type="match status" value="1"/>
</dbReference>
<name>A0A418SHP8_9RHOB</name>
<dbReference type="PANTHER" id="PTHR44591">
    <property type="entry name" value="STRESS RESPONSE REGULATOR PROTEIN 1"/>
    <property type="match status" value="1"/>
</dbReference>
<dbReference type="EMBL" id="CP060436">
    <property type="protein sequence ID" value="QPM90272.1"/>
    <property type="molecule type" value="Genomic_DNA"/>
</dbReference>
<accession>A0A418SHP8</accession>
<keyword evidence="3" id="KW-1185">Reference proteome</keyword>
<gene>
    <name evidence="2" type="primary">tmoT</name>
    <name evidence="2" type="ORF">PSAL_015070</name>
</gene>
<dbReference type="Proteomes" id="UP000283786">
    <property type="component" value="Chromosome"/>
</dbReference>
<dbReference type="AlphaFoldDB" id="A0A418SHP8"/>
<dbReference type="RefSeq" id="WP_196222755.1">
    <property type="nucleotide sequence ID" value="NZ_CP060436.1"/>
</dbReference>
<reference evidence="2 3" key="1">
    <citation type="submission" date="2020-08" db="EMBL/GenBank/DDBJ databases">
        <title>Genome sequence of Rhodobacteraceae bacterium Lw-13e.</title>
        <authorList>
            <person name="Poehlein A."/>
            <person name="Wolter L."/>
            <person name="Daniel R."/>
            <person name="Brinkhoff T."/>
        </authorList>
    </citation>
    <scope>NUCLEOTIDE SEQUENCE [LARGE SCALE GENOMIC DNA]</scope>
    <source>
        <strain evidence="2 3">Lw-13e</strain>
    </source>
</reference>
<evidence type="ECO:0000313" key="2">
    <source>
        <dbReference type="EMBL" id="QPM90272.1"/>
    </source>
</evidence>
<dbReference type="CDD" id="cd00156">
    <property type="entry name" value="REC"/>
    <property type="match status" value="1"/>
</dbReference>
<dbReference type="PROSITE" id="PS50110">
    <property type="entry name" value="RESPONSE_REGULATORY"/>
    <property type="match status" value="1"/>
</dbReference>
<dbReference type="SMART" id="SM00448">
    <property type="entry name" value="REC"/>
    <property type="match status" value="1"/>
</dbReference>
<dbReference type="InterPro" id="IPR001789">
    <property type="entry name" value="Sig_transdc_resp-reg_receiver"/>
</dbReference>
<protein>
    <submittedName>
        <fullName evidence="2">Response regulator protein TmoT</fullName>
    </submittedName>
</protein>
<dbReference type="SUPFAM" id="SSF52172">
    <property type="entry name" value="CheY-like"/>
    <property type="match status" value="1"/>
</dbReference>
<evidence type="ECO:0000256" key="1">
    <source>
        <dbReference type="ARBA" id="ARBA00022553"/>
    </source>
</evidence>
<dbReference type="GO" id="GO:0000160">
    <property type="term" value="P:phosphorelay signal transduction system"/>
    <property type="evidence" value="ECO:0007669"/>
    <property type="project" value="InterPro"/>
</dbReference>
<dbReference type="Pfam" id="PF00072">
    <property type="entry name" value="Response_reg"/>
    <property type="match status" value="1"/>
</dbReference>
<dbReference type="KEGG" id="palw:PSAL_015070"/>
<dbReference type="PANTHER" id="PTHR44591:SF3">
    <property type="entry name" value="RESPONSE REGULATORY DOMAIN-CONTAINING PROTEIN"/>
    <property type="match status" value="1"/>
</dbReference>
<organism evidence="2 3">
    <name type="scientific">Pseudooceanicola algae</name>
    <dbReference type="NCBI Taxonomy" id="1537215"/>
    <lineage>
        <taxon>Bacteria</taxon>
        <taxon>Pseudomonadati</taxon>
        <taxon>Pseudomonadota</taxon>
        <taxon>Alphaproteobacteria</taxon>
        <taxon>Rhodobacterales</taxon>
        <taxon>Paracoccaceae</taxon>
        <taxon>Pseudooceanicola</taxon>
    </lineage>
</organism>
<dbReference type="InterPro" id="IPR050595">
    <property type="entry name" value="Bact_response_regulator"/>
</dbReference>
<sequence>MNAPSLPRIAIIDDDDKLRSSLTRLLRLHGLDPVGFASAEAFLAEFGSLDFDCALMDLHLPALTGIEAMVAAHAVRPDLPVVVMTGFAETGTAAKCSQAGAVAFLTKPFAASALMSVLNLPQ</sequence>
<evidence type="ECO:0000313" key="3">
    <source>
        <dbReference type="Proteomes" id="UP000283786"/>
    </source>
</evidence>
<proteinExistence type="predicted"/>
<keyword evidence="1" id="KW-0597">Phosphoprotein</keyword>